<feature type="domain" description="Tip attachment protein J" evidence="1">
    <location>
        <begin position="208"/>
        <end position="370"/>
    </location>
</feature>
<evidence type="ECO:0000313" key="3">
    <source>
        <dbReference type="Proteomes" id="UP000006183"/>
    </source>
</evidence>
<protein>
    <submittedName>
        <fullName evidence="2">Virion structural protein</fullName>
    </submittedName>
</protein>
<gene>
    <name evidence="2" type="ORF">PaMx73_53</name>
</gene>
<evidence type="ECO:0000313" key="2">
    <source>
        <dbReference type="EMBL" id="AII21849.1"/>
    </source>
</evidence>
<sequence length="735" mass="79823">MGAKPKAQTVGFRYFFDIHFTLGKKIDELCALRASGKTAWKGSITTNGQVRINAPNLFGGDKGEGGLDGTLDILFGEEDQGVLPRLAAMLGGLVPAFRGVTTGFYSGLVTSMNPYPKTWEFLVRGGNRLWDGNPWYPEKQFIWLADGQIKAMNPAHILYLVYTGRNFRGLARTRMDEASWRAAADTLYAEGFGLCFEWTRSDSFKNFCETVKSHIGAEVYPNRQTGQISIRLLRDDYNVADLPLFDEDSGLLEITQEKTGSTSLAPSQLIVKYIDQIDGAQRQVIVNNNAVAASQGRRSSEEIEFLGVPTGELAGRVGEREMRLKTTGLKRYKAIFDRRARSLNPGQPFRIRSIRRGIPETVVRVGRIEDNFLGDGKITLTVVQDQFNLPATTGVAPPPPGWIPPDRTPRAITVRRLMEAPYRELAGVIDPANLQLLDVSASYLAALAEAPTSLSQSYTLTDRVGSSGAFVDRGTGDWCPTGLLAAELPLAAGPSVVTLTNASRLEDVTVGQAAVVDDEIVRVDAVNYASGTVTLARGCADTVPAKHLAGARVWFYDTFEAVDETVYSQGVTLQARLLTNTSEGQLAPALAATDSLTLTGRQGKPYPPGQFRINGSAYPAKVYGALSVSWAKRDRIGQADQLIDTTVGNIGPEAGATVTLQVYSGTTLKRTYAGLTSSSWSYPLAEDMADGPLQDVRLVLRSVRDGINSWQQHDITIERHGLGFRLGEELGGVSA</sequence>
<reference evidence="2 3" key="1">
    <citation type="journal article" date="2012" name="Appl. Environ. Microbiol.">
        <title>High Diversity and Novel Species of Pseudomonas aeruginosa Bacteriophages.</title>
        <authorList>
            <person name="Sepulveda-Robles O."/>
            <person name="Kameyama L."/>
            <person name="Guarneros G."/>
        </authorList>
    </citation>
    <scope>NUCLEOTIDE SEQUENCE [LARGE SCALE GENOMIC DNA]</scope>
</reference>
<name>A0A076FWY8_9CAUD</name>
<dbReference type="InterPro" id="IPR032876">
    <property type="entry name" value="J_dom"/>
</dbReference>
<proteinExistence type="predicted"/>
<dbReference type="Proteomes" id="UP000006183">
    <property type="component" value="Segment"/>
</dbReference>
<accession>A0A076FWY8</accession>
<evidence type="ECO:0000259" key="1">
    <source>
        <dbReference type="Pfam" id="PF13550"/>
    </source>
</evidence>
<dbReference type="EMBL" id="JQ067085">
    <property type="protein sequence ID" value="AII21849.1"/>
    <property type="molecule type" value="Genomic_DNA"/>
</dbReference>
<dbReference type="Pfam" id="PF13550">
    <property type="entry name" value="Phage-tail_3"/>
    <property type="match status" value="1"/>
</dbReference>
<organism evidence="2 3">
    <name type="scientific">Pseudomonas phage PaMx73</name>
    <dbReference type="NCBI Taxonomy" id="1175655"/>
    <lineage>
        <taxon>Viruses</taxon>
        <taxon>Duplodnaviria</taxon>
        <taxon>Heunggongvirae</taxon>
        <taxon>Uroviricota</taxon>
        <taxon>Caudoviricetes</taxon>
        <taxon>Casadabanvirus</taxon>
        <taxon>Casadabanvirus JBD26</taxon>
        <taxon>Casadabanvirus D3112</taxon>
    </lineage>
</organism>